<reference evidence="1 2" key="1">
    <citation type="submission" date="2017-02" db="EMBL/GenBank/DDBJ databases">
        <title>Complete genome sequence of Lactobacillus helveticus.</title>
        <authorList>
            <person name="Kim J.F."/>
            <person name="Chung Y."/>
            <person name="Kwak M."/>
        </authorList>
    </citation>
    <scope>NUCLEOTIDE SEQUENCE [LARGE SCALE GENOMIC DNA]</scope>
    <source>
        <strain evidence="1 2">LH5</strain>
    </source>
</reference>
<proteinExistence type="predicted"/>
<protein>
    <submittedName>
        <fullName evidence="1">Uncharacterized protein</fullName>
    </submittedName>
</protein>
<dbReference type="AlphaFoldDB" id="A0A3S8SDN4"/>
<dbReference type="EMBL" id="CP019581">
    <property type="protein sequence ID" value="AZK91915.1"/>
    <property type="molecule type" value="Genomic_DNA"/>
</dbReference>
<name>A0A3S8SDN4_LACHE</name>
<accession>A0A3S8SDN4</accession>
<organism evidence="1 2">
    <name type="scientific">Lactobacillus helveticus</name>
    <name type="common">Lactobacillus suntoryeus</name>
    <dbReference type="NCBI Taxonomy" id="1587"/>
    <lineage>
        <taxon>Bacteria</taxon>
        <taxon>Bacillati</taxon>
        <taxon>Bacillota</taxon>
        <taxon>Bacilli</taxon>
        <taxon>Lactobacillales</taxon>
        <taxon>Lactobacillaceae</taxon>
        <taxon>Lactobacillus</taxon>
    </lineage>
</organism>
<sequence length="34" mass="4013">MIIKVTEVVSVAFLLAMDLQHCLDVRFEYYHNVD</sequence>
<dbReference type="Proteomes" id="UP000267945">
    <property type="component" value="Chromosome"/>
</dbReference>
<evidence type="ECO:0000313" key="2">
    <source>
        <dbReference type="Proteomes" id="UP000267945"/>
    </source>
</evidence>
<gene>
    <name evidence="1" type="ORF">LH5_01684</name>
</gene>
<evidence type="ECO:0000313" key="1">
    <source>
        <dbReference type="EMBL" id="AZK91915.1"/>
    </source>
</evidence>